<dbReference type="AlphaFoldDB" id="A0A1I1SVH0"/>
<name>A0A1I1SVH0_9RHOB</name>
<dbReference type="Proteomes" id="UP000325289">
    <property type="component" value="Unassembled WGS sequence"/>
</dbReference>
<protein>
    <submittedName>
        <fullName evidence="1">Uncharacterized protein</fullName>
    </submittedName>
</protein>
<dbReference type="EMBL" id="FOMS01000001">
    <property type="protein sequence ID" value="SFD50341.1"/>
    <property type="molecule type" value="Genomic_DNA"/>
</dbReference>
<sequence>MSLTNEPPIMDSRQNLLNSAAMAVGVLTQQSGPARADERSIVLLHGANVEGRTWGDVYHRRTA</sequence>
<evidence type="ECO:0000313" key="1">
    <source>
        <dbReference type="EMBL" id="SFD50341.1"/>
    </source>
</evidence>
<dbReference type="RefSeq" id="WP_149754147.1">
    <property type="nucleotide sequence ID" value="NZ_FOMS01000001.1"/>
</dbReference>
<accession>A0A1I1SVH0</accession>
<gene>
    <name evidence="1" type="ORF">SAMN04515678_101350</name>
</gene>
<reference evidence="1 2" key="1">
    <citation type="submission" date="2016-10" db="EMBL/GenBank/DDBJ databases">
        <authorList>
            <person name="Varghese N."/>
            <person name="Submissions S."/>
        </authorList>
    </citation>
    <scope>NUCLEOTIDE SEQUENCE [LARGE SCALE GENOMIC DNA]</scope>
    <source>
        <strain evidence="2">YIM D21,KCTC 23444,ACCC 10710</strain>
    </source>
</reference>
<evidence type="ECO:0000313" key="2">
    <source>
        <dbReference type="Proteomes" id="UP000325289"/>
    </source>
</evidence>
<keyword evidence="2" id="KW-1185">Reference proteome</keyword>
<proteinExistence type="predicted"/>
<organism evidence="1 2">
    <name type="scientific">Roseivivax sediminis</name>
    <dbReference type="NCBI Taxonomy" id="936889"/>
    <lineage>
        <taxon>Bacteria</taxon>
        <taxon>Pseudomonadati</taxon>
        <taxon>Pseudomonadota</taxon>
        <taxon>Alphaproteobacteria</taxon>
        <taxon>Rhodobacterales</taxon>
        <taxon>Roseobacteraceae</taxon>
        <taxon>Roseivivax</taxon>
    </lineage>
</organism>